<name>A0A816JJ47_BRANA</name>
<sequence length="39" mass="4827">MFVEFKMSFYNKFSDFLNKSFFCFNISQKRCCCKFDPTF</sequence>
<reference evidence="1" key="1">
    <citation type="submission" date="2021-01" db="EMBL/GenBank/DDBJ databases">
        <authorList>
            <consortium name="Genoscope - CEA"/>
            <person name="William W."/>
        </authorList>
    </citation>
    <scope>NUCLEOTIDE SEQUENCE</scope>
</reference>
<proteinExistence type="predicted"/>
<protein>
    <submittedName>
        <fullName evidence="1">(rape) hypothetical protein</fullName>
    </submittedName>
</protein>
<dbReference type="Proteomes" id="UP001295469">
    <property type="component" value="Chromosome C04"/>
</dbReference>
<gene>
    <name evidence="1" type="ORF">DARMORV10_C04P34780.1</name>
</gene>
<evidence type="ECO:0000313" key="1">
    <source>
        <dbReference type="EMBL" id="CAF1849053.1"/>
    </source>
</evidence>
<organism evidence="1">
    <name type="scientific">Brassica napus</name>
    <name type="common">Rape</name>
    <dbReference type="NCBI Taxonomy" id="3708"/>
    <lineage>
        <taxon>Eukaryota</taxon>
        <taxon>Viridiplantae</taxon>
        <taxon>Streptophyta</taxon>
        <taxon>Embryophyta</taxon>
        <taxon>Tracheophyta</taxon>
        <taxon>Spermatophyta</taxon>
        <taxon>Magnoliopsida</taxon>
        <taxon>eudicotyledons</taxon>
        <taxon>Gunneridae</taxon>
        <taxon>Pentapetalae</taxon>
        <taxon>rosids</taxon>
        <taxon>malvids</taxon>
        <taxon>Brassicales</taxon>
        <taxon>Brassicaceae</taxon>
        <taxon>Brassiceae</taxon>
        <taxon>Brassica</taxon>
    </lineage>
</organism>
<accession>A0A816JJ47</accession>
<dbReference type="AlphaFoldDB" id="A0A816JJ47"/>
<dbReference type="EMBL" id="HG994368">
    <property type="protein sequence ID" value="CAF1849053.1"/>
    <property type="molecule type" value="Genomic_DNA"/>
</dbReference>